<feature type="domain" description="DUF4180" evidence="1">
    <location>
        <begin position="3"/>
        <end position="47"/>
    </location>
</feature>
<organism evidence="2 3">
    <name type="scientific">Chitinophaga defluvii</name>
    <dbReference type="NCBI Taxonomy" id="3163343"/>
    <lineage>
        <taxon>Bacteria</taxon>
        <taxon>Pseudomonadati</taxon>
        <taxon>Bacteroidota</taxon>
        <taxon>Chitinophagia</taxon>
        <taxon>Chitinophagales</taxon>
        <taxon>Chitinophagaceae</taxon>
        <taxon>Chitinophaga</taxon>
    </lineage>
</organism>
<dbReference type="InterPro" id="IPR025438">
    <property type="entry name" value="DUF4180"/>
</dbReference>
<keyword evidence="3" id="KW-1185">Reference proteome</keyword>
<evidence type="ECO:0000259" key="1">
    <source>
        <dbReference type="Pfam" id="PF13788"/>
    </source>
</evidence>
<name>A0ABV2T167_9BACT</name>
<dbReference type="Proteomes" id="UP001549749">
    <property type="component" value="Unassembled WGS sequence"/>
</dbReference>
<protein>
    <submittedName>
        <fullName evidence="2">DUF4180 domain-containing protein</fullName>
    </submittedName>
</protein>
<sequence length="49" mass="5634">MIYKAQLVIIGEFSRYPGKSLKDFIYKSNKGKLVNFLDSPELAVERLGR</sequence>
<gene>
    <name evidence="2" type="ORF">ABR189_05285</name>
</gene>
<dbReference type="RefSeq" id="WP_354659407.1">
    <property type="nucleotide sequence ID" value="NZ_JBEXAC010000001.1"/>
</dbReference>
<evidence type="ECO:0000313" key="2">
    <source>
        <dbReference type="EMBL" id="MET6996766.1"/>
    </source>
</evidence>
<comment type="caution">
    <text evidence="2">The sequence shown here is derived from an EMBL/GenBank/DDBJ whole genome shotgun (WGS) entry which is preliminary data.</text>
</comment>
<accession>A0ABV2T167</accession>
<reference evidence="2 3" key="1">
    <citation type="submission" date="2024-06" db="EMBL/GenBank/DDBJ databases">
        <title>Chitinophaga defluvii sp. nov., isolated from municipal sewage.</title>
        <authorList>
            <person name="Zhang L."/>
        </authorList>
    </citation>
    <scope>NUCLEOTIDE SEQUENCE [LARGE SCALE GENOMIC DNA]</scope>
    <source>
        <strain evidence="2 3">H8</strain>
    </source>
</reference>
<dbReference type="EMBL" id="JBEXAC010000001">
    <property type="protein sequence ID" value="MET6996766.1"/>
    <property type="molecule type" value="Genomic_DNA"/>
</dbReference>
<dbReference type="Pfam" id="PF13788">
    <property type="entry name" value="DUF4180"/>
    <property type="match status" value="1"/>
</dbReference>
<evidence type="ECO:0000313" key="3">
    <source>
        <dbReference type="Proteomes" id="UP001549749"/>
    </source>
</evidence>
<proteinExistence type="predicted"/>